<dbReference type="STRING" id="749414.SBI_08969"/>
<evidence type="ECO:0000313" key="2">
    <source>
        <dbReference type="Proteomes" id="UP000000377"/>
    </source>
</evidence>
<reference evidence="1 2" key="1">
    <citation type="journal article" date="2010" name="J. Bacteriol.">
        <title>Genome sequence of the milbemycin-producing bacterium Streptomyces bingchenggensis.</title>
        <authorList>
            <person name="Wang X.J."/>
            <person name="Yan Y.J."/>
            <person name="Zhang B."/>
            <person name="An J."/>
            <person name="Wang J.J."/>
            <person name="Tian J."/>
            <person name="Jiang L."/>
            <person name="Chen Y.H."/>
            <person name="Huang S.X."/>
            <person name="Yin M."/>
            <person name="Zhang J."/>
            <person name="Gao A.L."/>
            <person name="Liu C.X."/>
            <person name="Zhu Z.X."/>
            <person name="Xiang W.S."/>
        </authorList>
    </citation>
    <scope>NUCLEOTIDE SEQUENCE [LARGE SCALE GENOMIC DNA]</scope>
    <source>
        <strain evidence="1 2">BCW-1</strain>
    </source>
</reference>
<evidence type="ECO:0000313" key="1">
    <source>
        <dbReference type="EMBL" id="ADI12087.1"/>
    </source>
</evidence>
<proteinExistence type="predicted"/>
<dbReference type="Proteomes" id="UP000000377">
    <property type="component" value="Chromosome"/>
</dbReference>
<dbReference type="HOGENOM" id="CLU_3030326_0_0_11"/>
<dbReference type="AlphaFoldDB" id="D7C047"/>
<dbReference type="eggNOG" id="ENOG50314A2">
    <property type="taxonomic scope" value="Bacteria"/>
</dbReference>
<name>D7C047_STRBB</name>
<gene>
    <name evidence="1" type="ordered locus">SBI_08969</name>
</gene>
<keyword evidence="2" id="KW-1185">Reference proteome</keyword>
<protein>
    <submittedName>
        <fullName evidence="1">Uncharacterized protein</fullName>
    </submittedName>
</protein>
<dbReference type="KEGG" id="sbh:SBI_08969"/>
<accession>D7C047</accession>
<dbReference type="EMBL" id="CP002047">
    <property type="protein sequence ID" value="ADI12087.1"/>
    <property type="molecule type" value="Genomic_DNA"/>
</dbReference>
<organism evidence="1 2">
    <name type="scientific">Streptomyces bingchenggensis (strain BCW-1)</name>
    <dbReference type="NCBI Taxonomy" id="749414"/>
    <lineage>
        <taxon>Bacteria</taxon>
        <taxon>Bacillati</taxon>
        <taxon>Actinomycetota</taxon>
        <taxon>Actinomycetes</taxon>
        <taxon>Kitasatosporales</taxon>
        <taxon>Streptomycetaceae</taxon>
        <taxon>Streptomyces</taxon>
    </lineage>
</organism>
<sequence>MSEEKADQESFDSIVASVSSKVTREQVEEAKRVSQALSESPSAFGPVVMFALDKI</sequence>
<dbReference type="RefSeq" id="WP_014181534.1">
    <property type="nucleotide sequence ID" value="NC_016582.1"/>
</dbReference>
<dbReference type="PATRIC" id="fig|749414.3.peg.9238"/>